<keyword evidence="2" id="KW-1185">Reference proteome</keyword>
<gene>
    <name evidence="1" type="ORF">E2C01_015307</name>
</gene>
<proteinExistence type="predicted"/>
<dbReference type="OrthoDB" id="6357330at2759"/>
<reference evidence="1 2" key="1">
    <citation type="submission" date="2019-05" db="EMBL/GenBank/DDBJ databases">
        <title>Another draft genome of Portunus trituberculatus and its Hox gene families provides insights of decapod evolution.</title>
        <authorList>
            <person name="Jeong J.-H."/>
            <person name="Song I."/>
            <person name="Kim S."/>
            <person name="Choi T."/>
            <person name="Kim D."/>
            <person name="Ryu S."/>
            <person name="Kim W."/>
        </authorList>
    </citation>
    <scope>NUCLEOTIDE SEQUENCE [LARGE SCALE GENOMIC DNA]</scope>
    <source>
        <tissue evidence="1">Muscle</tissue>
    </source>
</reference>
<comment type="caution">
    <text evidence="1">The sequence shown here is derived from an EMBL/GenBank/DDBJ whole genome shotgun (WGS) entry which is preliminary data.</text>
</comment>
<protein>
    <submittedName>
        <fullName evidence="1">Uncharacterized protein</fullName>
    </submittedName>
</protein>
<organism evidence="1 2">
    <name type="scientific">Portunus trituberculatus</name>
    <name type="common">Swimming crab</name>
    <name type="synonym">Neptunus trituberculatus</name>
    <dbReference type="NCBI Taxonomy" id="210409"/>
    <lineage>
        <taxon>Eukaryota</taxon>
        <taxon>Metazoa</taxon>
        <taxon>Ecdysozoa</taxon>
        <taxon>Arthropoda</taxon>
        <taxon>Crustacea</taxon>
        <taxon>Multicrustacea</taxon>
        <taxon>Malacostraca</taxon>
        <taxon>Eumalacostraca</taxon>
        <taxon>Eucarida</taxon>
        <taxon>Decapoda</taxon>
        <taxon>Pleocyemata</taxon>
        <taxon>Brachyura</taxon>
        <taxon>Eubrachyura</taxon>
        <taxon>Portunoidea</taxon>
        <taxon>Portunidae</taxon>
        <taxon>Portuninae</taxon>
        <taxon>Portunus</taxon>
    </lineage>
</organism>
<name>A0A5B7DMU2_PORTR</name>
<dbReference type="Proteomes" id="UP000324222">
    <property type="component" value="Unassembled WGS sequence"/>
</dbReference>
<dbReference type="AlphaFoldDB" id="A0A5B7DMU2"/>
<evidence type="ECO:0000313" key="1">
    <source>
        <dbReference type="EMBL" id="MPC22296.1"/>
    </source>
</evidence>
<sequence>MAETPLDEDFKADINNELQEHYKRLVNAYRPDLKADIPPREPVFHHLHPCHLHEEMEKDKR</sequence>
<evidence type="ECO:0000313" key="2">
    <source>
        <dbReference type="Proteomes" id="UP000324222"/>
    </source>
</evidence>
<accession>A0A5B7DMU2</accession>
<dbReference type="EMBL" id="VSRR010001072">
    <property type="protein sequence ID" value="MPC22296.1"/>
    <property type="molecule type" value="Genomic_DNA"/>
</dbReference>